<dbReference type="PANTHER" id="PTHR10098:SF108">
    <property type="entry name" value="TETRATRICOPEPTIDE REPEAT PROTEIN 28"/>
    <property type="match status" value="1"/>
</dbReference>
<feature type="repeat" description="TPR" evidence="1">
    <location>
        <begin position="166"/>
        <end position="199"/>
    </location>
</feature>
<keyword evidence="5" id="KW-1185">Reference proteome</keyword>
<dbReference type="Pfam" id="PF13424">
    <property type="entry name" value="TPR_12"/>
    <property type="match status" value="1"/>
</dbReference>
<feature type="transmembrane region" description="Helical" evidence="3">
    <location>
        <begin position="402"/>
        <end position="422"/>
    </location>
</feature>
<feature type="coiled-coil region" evidence="2">
    <location>
        <begin position="253"/>
        <end position="280"/>
    </location>
</feature>
<dbReference type="PROSITE" id="PS50005">
    <property type="entry name" value="TPR"/>
    <property type="match status" value="2"/>
</dbReference>
<feature type="coiled-coil region" evidence="2">
    <location>
        <begin position="383"/>
        <end position="445"/>
    </location>
</feature>
<keyword evidence="2" id="KW-0175">Coiled coil</keyword>
<keyword evidence="3" id="KW-0472">Membrane</keyword>
<dbReference type="InterPro" id="IPR019734">
    <property type="entry name" value="TPR_rpt"/>
</dbReference>
<sequence length="543" mass="62577">MRLKLVLKLFIFILLVSSIAKTSYSQNKGDSLQSIYSNVKELDSIRFKALKEYHDIFSYSQPDSALFSIDYHYNLAKEKKATREMFRALNRRGNIYRLKGDFTKSLESYNRAGELAIQLENPILQATITGNIGNIFLKQQNYQEATQYYSKALKIFQKEKDKKGEGRMLRSLGSVYLTIGNRDLAIEYYNRSLEIAKNSGVENTGTAVNLMNIGLIKFEKELYNEAIIPFEKALKILEIKNEKFFIAGCYKLLAKIYLELNKLEKALVFAEKNLAINKELNIERGTAEALLVIAQITFETNVDEAARQGEAILTLILPETDKDIKKEAYHLLYMCYKAQNKIRLSLEMHEQYTIFNDSIQLEKNNFAVAREAVKNDFEVKLFETKLENEKEQAKLELKQLKITFAITFASALLIALIIIYYSSRIKRNHKKREDLLVEIENLKLNASSNLIVDANKFELVREKIEISIKRKLNETDWTVLNILLDDPVITNKDIAEKAFKSVDGIGSSLRRMYDYFGIKETKYKKISLLLEGIKISNNPILPS</sequence>
<dbReference type="Pfam" id="PF13181">
    <property type="entry name" value="TPR_8"/>
    <property type="match status" value="1"/>
</dbReference>
<evidence type="ECO:0000256" key="2">
    <source>
        <dbReference type="SAM" id="Coils"/>
    </source>
</evidence>
<keyword evidence="3" id="KW-0812">Transmembrane</keyword>
<proteinExistence type="predicted"/>
<evidence type="ECO:0000256" key="3">
    <source>
        <dbReference type="SAM" id="Phobius"/>
    </source>
</evidence>
<evidence type="ECO:0000256" key="1">
    <source>
        <dbReference type="PROSITE-ProRule" id="PRU00339"/>
    </source>
</evidence>
<comment type="caution">
    <text evidence="4">The sequence shown here is derived from an EMBL/GenBank/DDBJ whole genome shotgun (WGS) entry which is preliminary data.</text>
</comment>
<organism evidence="4 5">
    <name type="scientific">Brumimicrobium glaciale</name>
    <dbReference type="NCBI Taxonomy" id="200475"/>
    <lineage>
        <taxon>Bacteria</taxon>
        <taxon>Pseudomonadati</taxon>
        <taxon>Bacteroidota</taxon>
        <taxon>Flavobacteriia</taxon>
        <taxon>Flavobacteriales</taxon>
        <taxon>Crocinitomicaceae</taxon>
        <taxon>Brumimicrobium</taxon>
    </lineage>
</organism>
<dbReference type="SMART" id="SM00028">
    <property type="entry name" value="TPR"/>
    <property type="match status" value="5"/>
</dbReference>
<dbReference type="SUPFAM" id="SSF48452">
    <property type="entry name" value="TPR-like"/>
    <property type="match status" value="2"/>
</dbReference>
<feature type="repeat" description="TPR" evidence="1">
    <location>
        <begin position="126"/>
        <end position="159"/>
    </location>
</feature>
<reference evidence="4 5" key="1">
    <citation type="submission" date="2019-02" db="EMBL/GenBank/DDBJ databases">
        <title>Genome sequence of the sea-ice species Brumimicrobium glaciale.</title>
        <authorList>
            <person name="Bowman J.P."/>
        </authorList>
    </citation>
    <scope>NUCLEOTIDE SEQUENCE [LARGE SCALE GENOMIC DNA]</scope>
    <source>
        <strain evidence="4 5">IC156</strain>
    </source>
</reference>
<dbReference type="OrthoDB" id="9810447at2"/>
<dbReference type="Gene3D" id="1.25.40.10">
    <property type="entry name" value="Tetratricopeptide repeat domain"/>
    <property type="match status" value="2"/>
</dbReference>
<accession>A0A4Q4KQT5</accession>
<name>A0A4Q4KQT5_9FLAO</name>
<dbReference type="InterPro" id="IPR011990">
    <property type="entry name" value="TPR-like_helical_dom_sf"/>
</dbReference>
<dbReference type="AlphaFoldDB" id="A0A4Q4KQT5"/>
<dbReference type="PANTHER" id="PTHR10098">
    <property type="entry name" value="RAPSYN-RELATED"/>
    <property type="match status" value="1"/>
</dbReference>
<dbReference type="EMBL" id="SETE01000002">
    <property type="protein sequence ID" value="RYM34924.1"/>
    <property type="molecule type" value="Genomic_DNA"/>
</dbReference>
<evidence type="ECO:0000313" key="5">
    <source>
        <dbReference type="Proteomes" id="UP000293952"/>
    </source>
</evidence>
<dbReference type="RefSeq" id="WP_130092932.1">
    <property type="nucleotide sequence ID" value="NZ_SETE01000002.1"/>
</dbReference>
<dbReference type="Proteomes" id="UP000293952">
    <property type="component" value="Unassembled WGS sequence"/>
</dbReference>
<keyword evidence="1" id="KW-0802">TPR repeat</keyword>
<dbReference type="Pfam" id="PF13412">
    <property type="entry name" value="HTH_24"/>
    <property type="match status" value="1"/>
</dbReference>
<evidence type="ECO:0000313" key="4">
    <source>
        <dbReference type="EMBL" id="RYM34924.1"/>
    </source>
</evidence>
<keyword evidence="3" id="KW-1133">Transmembrane helix</keyword>
<gene>
    <name evidence="4" type="ORF">ERX46_05990</name>
</gene>
<protein>
    <submittedName>
        <fullName evidence="4">Tetratricopeptide repeat protein</fullName>
    </submittedName>
</protein>